<dbReference type="PANTHER" id="PTHR39560">
    <property type="entry name" value="PROTEIN ADENYLYLTRANSFERASE FIC-RELATED"/>
    <property type="match status" value="1"/>
</dbReference>
<name>A0A094KZV1_9GAMM</name>
<evidence type="ECO:0000259" key="8">
    <source>
        <dbReference type="PROSITE" id="PS51459"/>
    </source>
</evidence>
<dbReference type="EMBL" id="JPIN01000017">
    <property type="protein sequence ID" value="KFZ27828.1"/>
    <property type="molecule type" value="Genomic_DNA"/>
</dbReference>
<dbReference type="GO" id="GO:0051302">
    <property type="term" value="P:regulation of cell division"/>
    <property type="evidence" value="ECO:0007669"/>
    <property type="project" value="TreeGrafter"/>
</dbReference>
<dbReference type="RefSeq" id="WP_034734223.1">
    <property type="nucleotide sequence ID" value="NZ_JPIN01000017.1"/>
</dbReference>
<dbReference type="EC" id="2.7.7.108" evidence="5"/>
<dbReference type="GO" id="GO:0005524">
    <property type="term" value="F:ATP binding"/>
    <property type="evidence" value="ECO:0007669"/>
    <property type="project" value="UniProtKB-KW"/>
</dbReference>
<dbReference type="Pfam" id="PF02661">
    <property type="entry name" value="Fic"/>
    <property type="match status" value="1"/>
</dbReference>
<dbReference type="GO" id="GO:0070733">
    <property type="term" value="F:AMPylase activity"/>
    <property type="evidence" value="ECO:0007669"/>
    <property type="project" value="UniProtKB-EC"/>
</dbReference>
<proteinExistence type="predicted"/>
<keyword evidence="2" id="KW-0548">Nucleotidyltransferase</keyword>
<dbReference type="InterPro" id="IPR036597">
    <property type="entry name" value="Fido-like_dom_sf"/>
</dbReference>
<reference evidence="9 10" key="1">
    <citation type="submission" date="2014-06" db="EMBL/GenBank/DDBJ databases">
        <title>Draft genome sequence of Idiomarina sp. MCCC 1A10513.</title>
        <authorList>
            <person name="Du J."/>
            <person name="Lai Q."/>
            <person name="Shao Z."/>
        </authorList>
    </citation>
    <scope>NUCLEOTIDE SEQUENCE [LARGE SCALE GENOMIC DNA]</scope>
    <source>
        <strain evidence="9 10">MCCC 1A10513</strain>
    </source>
</reference>
<feature type="domain" description="Fido" evidence="8">
    <location>
        <begin position="57"/>
        <end position="192"/>
    </location>
</feature>
<sequence>MRDKYGAGQDPYCYPDSDVLVNKLNIRDEETLVAAEIEFTTLRYKSYTATTLGSQEFTLEHLQRLHLHLFQDVYDWAGELRTIDISKGATRFCTASRIKAEADRLFRQIPLLEHAKTPEVFVREVADLYCEINLLHPFREGNGRAQRFFFEEMLFALGYDVLWPEISQQEWVYANVSGVNLDLQPLVDIFSSAMKTRAEFNQY</sequence>
<dbReference type="Gene3D" id="1.10.3290.10">
    <property type="entry name" value="Fido-like domain"/>
    <property type="match status" value="1"/>
</dbReference>
<evidence type="ECO:0000256" key="3">
    <source>
        <dbReference type="ARBA" id="ARBA00022741"/>
    </source>
</evidence>
<evidence type="ECO:0000256" key="2">
    <source>
        <dbReference type="ARBA" id="ARBA00022695"/>
    </source>
</evidence>
<evidence type="ECO:0000313" key="9">
    <source>
        <dbReference type="EMBL" id="KFZ27828.1"/>
    </source>
</evidence>
<evidence type="ECO:0000256" key="4">
    <source>
        <dbReference type="ARBA" id="ARBA00022840"/>
    </source>
</evidence>
<gene>
    <name evidence="9" type="ORF">IDAT_12555</name>
</gene>
<evidence type="ECO:0000256" key="6">
    <source>
        <dbReference type="ARBA" id="ARBA00047939"/>
    </source>
</evidence>
<protein>
    <recommendedName>
        <fullName evidence="5">protein adenylyltransferase</fullName>
        <ecNumber evidence="5">2.7.7.108</ecNumber>
    </recommendedName>
</protein>
<dbReference type="InterPro" id="IPR003812">
    <property type="entry name" value="Fido"/>
</dbReference>
<accession>A0A094KZV1</accession>
<dbReference type="PROSITE" id="PS51459">
    <property type="entry name" value="FIDO"/>
    <property type="match status" value="1"/>
</dbReference>
<comment type="caution">
    <text evidence="9">The sequence shown here is derived from an EMBL/GenBank/DDBJ whole genome shotgun (WGS) entry which is preliminary data.</text>
</comment>
<evidence type="ECO:0000313" key="10">
    <source>
        <dbReference type="Proteomes" id="UP000053718"/>
    </source>
</evidence>
<dbReference type="eggNOG" id="COG2184">
    <property type="taxonomic scope" value="Bacteria"/>
</dbReference>
<keyword evidence="3" id="KW-0547">Nucleotide-binding</keyword>
<dbReference type="Proteomes" id="UP000053718">
    <property type="component" value="Unassembled WGS sequence"/>
</dbReference>
<evidence type="ECO:0000256" key="7">
    <source>
        <dbReference type="ARBA" id="ARBA00048696"/>
    </source>
</evidence>
<organism evidence="9 10">
    <name type="scientific">Pseudidiomarina atlantica</name>
    <dbReference type="NCBI Taxonomy" id="1517416"/>
    <lineage>
        <taxon>Bacteria</taxon>
        <taxon>Pseudomonadati</taxon>
        <taxon>Pseudomonadota</taxon>
        <taxon>Gammaproteobacteria</taxon>
        <taxon>Alteromonadales</taxon>
        <taxon>Idiomarinaceae</taxon>
        <taxon>Pseudidiomarina</taxon>
    </lineage>
</organism>
<comment type="catalytic activity">
    <reaction evidence="7">
        <text>L-tyrosyl-[protein] + ATP = O-(5'-adenylyl)-L-tyrosyl-[protein] + diphosphate</text>
        <dbReference type="Rhea" id="RHEA:54288"/>
        <dbReference type="Rhea" id="RHEA-COMP:10136"/>
        <dbReference type="Rhea" id="RHEA-COMP:13846"/>
        <dbReference type="ChEBI" id="CHEBI:30616"/>
        <dbReference type="ChEBI" id="CHEBI:33019"/>
        <dbReference type="ChEBI" id="CHEBI:46858"/>
        <dbReference type="ChEBI" id="CHEBI:83624"/>
        <dbReference type="EC" id="2.7.7.108"/>
    </reaction>
</comment>
<dbReference type="PANTHER" id="PTHR39560:SF1">
    <property type="entry name" value="PROTEIN ADENYLYLTRANSFERASE FIC-RELATED"/>
    <property type="match status" value="1"/>
</dbReference>
<dbReference type="OrthoDB" id="9807853at2"/>
<comment type="catalytic activity">
    <reaction evidence="6">
        <text>L-threonyl-[protein] + ATP = 3-O-(5'-adenylyl)-L-threonyl-[protein] + diphosphate</text>
        <dbReference type="Rhea" id="RHEA:54292"/>
        <dbReference type="Rhea" id="RHEA-COMP:11060"/>
        <dbReference type="Rhea" id="RHEA-COMP:13847"/>
        <dbReference type="ChEBI" id="CHEBI:30013"/>
        <dbReference type="ChEBI" id="CHEBI:30616"/>
        <dbReference type="ChEBI" id="CHEBI:33019"/>
        <dbReference type="ChEBI" id="CHEBI:138113"/>
        <dbReference type="EC" id="2.7.7.108"/>
    </reaction>
</comment>
<dbReference type="NCBIfam" id="NF007672">
    <property type="entry name" value="PRK10347.1"/>
    <property type="match status" value="1"/>
</dbReference>
<dbReference type="SUPFAM" id="SSF140931">
    <property type="entry name" value="Fic-like"/>
    <property type="match status" value="1"/>
</dbReference>
<keyword evidence="4" id="KW-0067">ATP-binding</keyword>
<evidence type="ECO:0000256" key="5">
    <source>
        <dbReference type="ARBA" id="ARBA00034531"/>
    </source>
</evidence>
<evidence type="ECO:0000256" key="1">
    <source>
        <dbReference type="ARBA" id="ARBA00022679"/>
    </source>
</evidence>
<dbReference type="AlphaFoldDB" id="A0A094KZV1"/>
<keyword evidence="10" id="KW-1185">Reference proteome</keyword>
<keyword evidence="1" id="KW-0808">Transferase</keyword>